<gene>
    <name evidence="4" type="ORF">TsocGM_12280</name>
</gene>
<comment type="similarity">
    <text evidence="1">Belongs to the metallophosphoesterase superfamily. YfcE family.</text>
</comment>
<dbReference type="EMBL" id="RYZH01000021">
    <property type="protein sequence ID" value="RUL87452.1"/>
    <property type="molecule type" value="Genomic_DNA"/>
</dbReference>
<proteinExistence type="inferred from homology"/>
<dbReference type="InterPro" id="IPR029052">
    <property type="entry name" value="Metallo-depent_PP-like"/>
</dbReference>
<name>A0A432MJA2_9BACT</name>
<evidence type="ECO:0000313" key="5">
    <source>
        <dbReference type="Proteomes" id="UP000280296"/>
    </source>
</evidence>
<accession>A0A432MJA2</accession>
<evidence type="ECO:0000259" key="3">
    <source>
        <dbReference type="Pfam" id="PF12850"/>
    </source>
</evidence>
<dbReference type="InterPro" id="IPR024654">
    <property type="entry name" value="Calcineurin-like_PHP_lpxH"/>
</dbReference>
<dbReference type="PANTHER" id="PTHR42850:SF2">
    <property type="entry name" value="BLL5683 PROTEIN"/>
    <property type="match status" value="1"/>
</dbReference>
<reference evidence="4 5" key="2">
    <citation type="submission" date="2019-01" db="EMBL/GenBank/DDBJ databases">
        <title>Tautonia sociabilis, a novel thermotolerant planctomycete of Isosphaeraceae family, isolated from a 4000 m deep subterranean habitat.</title>
        <authorList>
            <person name="Kovaleva O.L."/>
            <person name="Elcheninov A.G."/>
            <person name="Van Heerden E."/>
            <person name="Toshchakov S.V."/>
            <person name="Novikov A."/>
            <person name="Bonch-Osmolovskaya E.A."/>
            <person name="Kublanov I.V."/>
        </authorList>
    </citation>
    <scope>NUCLEOTIDE SEQUENCE [LARGE SCALE GENOMIC DNA]</scope>
    <source>
        <strain evidence="4 5">GM2012</strain>
    </source>
</reference>
<protein>
    <submittedName>
        <fullName evidence="4">Metallophosphoesterase</fullName>
    </submittedName>
</protein>
<keyword evidence="5" id="KW-1185">Reference proteome</keyword>
<dbReference type="CDD" id="cd00838">
    <property type="entry name" value="MPP_superfamily"/>
    <property type="match status" value="1"/>
</dbReference>
<evidence type="ECO:0000313" key="4">
    <source>
        <dbReference type="EMBL" id="RUL87452.1"/>
    </source>
</evidence>
<sequence>MLASTIDSRWIASSEQTVESSWKASYPTISTRQVPSASPCGSARTRTGRSTPSSRIIPRWRDSASMSKRLRYSGGKEPIKWSTHGSGCRWARARRTSAGIGVAMSAAPDDNRPFARRAGSLARPGRGERRSNLSTVPESAPAAPWAGSRSVIVMKLGLIGDIHGDPRALDSALRHLEALRVDQILCTGDLIGYGYQADAVVDRVRELAIPSIRGNHDRWALERRQVIGARGWKPANLSDSTWEFLDQLPAALSWTASGVIVEIHHGSPASDTEFVSPYRPLPDSVLRFWDRTDASVLVLGHTHLPMIDRQPHGLILNPGSLMGIPGVQTSYSFAVLEVPSLAVRIYEVRTGREIRRDPVFLDDQRR</sequence>
<dbReference type="GO" id="GO:0016791">
    <property type="term" value="F:phosphatase activity"/>
    <property type="evidence" value="ECO:0007669"/>
    <property type="project" value="TreeGrafter"/>
</dbReference>
<evidence type="ECO:0000256" key="1">
    <source>
        <dbReference type="ARBA" id="ARBA00008950"/>
    </source>
</evidence>
<feature type="domain" description="Calcineurin-like phosphoesterase" evidence="3">
    <location>
        <begin position="154"/>
        <end position="338"/>
    </location>
</feature>
<feature type="region of interest" description="Disordered" evidence="2">
    <location>
        <begin position="111"/>
        <end position="143"/>
    </location>
</feature>
<evidence type="ECO:0000256" key="2">
    <source>
        <dbReference type="SAM" id="MobiDB-lite"/>
    </source>
</evidence>
<feature type="region of interest" description="Disordered" evidence="2">
    <location>
        <begin position="28"/>
        <end position="57"/>
    </location>
</feature>
<dbReference type="InterPro" id="IPR050126">
    <property type="entry name" value="Ap4A_hydrolase"/>
</dbReference>
<reference evidence="4 5" key="1">
    <citation type="submission" date="2018-12" db="EMBL/GenBank/DDBJ databases">
        <authorList>
            <person name="Toschakov S.V."/>
        </authorList>
    </citation>
    <scope>NUCLEOTIDE SEQUENCE [LARGE SCALE GENOMIC DNA]</scope>
    <source>
        <strain evidence="4 5">GM2012</strain>
    </source>
</reference>
<dbReference type="Gene3D" id="3.60.21.10">
    <property type="match status" value="1"/>
</dbReference>
<comment type="caution">
    <text evidence="4">The sequence shown here is derived from an EMBL/GenBank/DDBJ whole genome shotgun (WGS) entry which is preliminary data.</text>
</comment>
<feature type="compositionally biased region" description="Low complexity" evidence="2">
    <location>
        <begin position="42"/>
        <end position="55"/>
    </location>
</feature>
<dbReference type="GO" id="GO:0005737">
    <property type="term" value="C:cytoplasm"/>
    <property type="evidence" value="ECO:0007669"/>
    <property type="project" value="TreeGrafter"/>
</dbReference>
<dbReference type="Pfam" id="PF12850">
    <property type="entry name" value="Metallophos_2"/>
    <property type="match status" value="1"/>
</dbReference>
<organism evidence="4 5">
    <name type="scientific">Tautonia sociabilis</name>
    <dbReference type="NCBI Taxonomy" id="2080755"/>
    <lineage>
        <taxon>Bacteria</taxon>
        <taxon>Pseudomonadati</taxon>
        <taxon>Planctomycetota</taxon>
        <taxon>Planctomycetia</taxon>
        <taxon>Isosphaerales</taxon>
        <taxon>Isosphaeraceae</taxon>
        <taxon>Tautonia</taxon>
    </lineage>
</organism>
<dbReference type="Proteomes" id="UP000280296">
    <property type="component" value="Unassembled WGS sequence"/>
</dbReference>
<dbReference type="SUPFAM" id="SSF56300">
    <property type="entry name" value="Metallo-dependent phosphatases"/>
    <property type="match status" value="1"/>
</dbReference>
<dbReference type="PANTHER" id="PTHR42850">
    <property type="entry name" value="METALLOPHOSPHOESTERASE"/>
    <property type="match status" value="1"/>
</dbReference>
<dbReference type="AlphaFoldDB" id="A0A432MJA2"/>